<dbReference type="AlphaFoldDB" id="A0A1E4RH76"/>
<dbReference type="Pfam" id="PF02926">
    <property type="entry name" value="THUMP"/>
    <property type="match status" value="1"/>
</dbReference>
<evidence type="ECO:0000256" key="1">
    <source>
        <dbReference type="PROSITE-ProRule" id="PRU00529"/>
    </source>
</evidence>
<dbReference type="Gene3D" id="3.30.2300.10">
    <property type="entry name" value="THUMP superfamily"/>
    <property type="match status" value="1"/>
</dbReference>
<dbReference type="FunFam" id="3.30.2300.10:FF:000001">
    <property type="entry name" value="THUMP domain-containing protein 1"/>
    <property type="match status" value="1"/>
</dbReference>
<evidence type="ECO:0000256" key="2">
    <source>
        <dbReference type="SAM" id="MobiDB-lite"/>
    </source>
</evidence>
<dbReference type="CDD" id="cd11717">
    <property type="entry name" value="THUMP_THUMPD1_like"/>
    <property type="match status" value="1"/>
</dbReference>
<feature type="region of interest" description="Disordered" evidence="2">
    <location>
        <begin position="1"/>
        <end position="21"/>
    </location>
</feature>
<name>A0A1E4RH76_9ASCO</name>
<dbReference type="InterPro" id="IPR040183">
    <property type="entry name" value="THUMPD1-like"/>
</dbReference>
<feature type="compositionally biased region" description="Basic and acidic residues" evidence="2">
    <location>
        <begin position="1"/>
        <end position="11"/>
    </location>
</feature>
<reference evidence="5" key="1">
    <citation type="submission" date="2016-05" db="EMBL/GenBank/DDBJ databases">
        <title>Comparative genomics of biotechnologically important yeasts.</title>
        <authorList>
            <consortium name="DOE Joint Genome Institute"/>
            <person name="Riley R."/>
            <person name="Haridas S."/>
            <person name="Wolfe K.H."/>
            <person name="Lopes M.R."/>
            <person name="Hittinger C.T."/>
            <person name="Goker M."/>
            <person name="Salamov A."/>
            <person name="Wisecaver J."/>
            <person name="Long T.M."/>
            <person name="Aerts A.L."/>
            <person name="Barry K."/>
            <person name="Choi C."/>
            <person name="Clum A."/>
            <person name="Coughlan A.Y."/>
            <person name="Deshpande S."/>
            <person name="Douglass A.P."/>
            <person name="Hanson S.J."/>
            <person name="Klenk H.-P."/>
            <person name="Labutti K."/>
            <person name="Lapidus A."/>
            <person name="Lindquist E."/>
            <person name="Lipzen A."/>
            <person name="Meier-Kolthoff J.P."/>
            <person name="Ohm R.A."/>
            <person name="Otillar R.P."/>
            <person name="Pangilinan J."/>
            <person name="Peng Y."/>
            <person name="Rokas A."/>
            <person name="Rosa C.A."/>
            <person name="Scheuner C."/>
            <person name="Sibirny A.A."/>
            <person name="Slot J.C."/>
            <person name="Stielow J.B."/>
            <person name="Sun H."/>
            <person name="Kurtzman C.P."/>
            <person name="Blackwell M."/>
            <person name="Grigoriev I.V."/>
            <person name="Jeffries T.W."/>
        </authorList>
    </citation>
    <scope>NUCLEOTIDE SEQUENCE [LARGE SCALE GENOMIC DNA]</scope>
    <source>
        <strain evidence="5">NRRL Y-1933</strain>
    </source>
</reference>
<keyword evidence="1" id="KW-0694">RNA-binding</keyword>
<dbReference type="GO" id="GO:0051391">
    <property type="term" value="P:tRNA acetylation"/>
    <property type="evidence" value="ECO:0007669"/>
    <property type="project" value="EnsemblFungi"/>
</dbReference>
<protein>
    <recommendedName>
        <fullName evidence="3">THUMP domain-containing protein</fullName>
    </recommendedName>
</protein>
<dbReference type="GeneID" id="30993903"/>
<dbReference type="PANTHER" id="PTHR13452">
    <property type="entry name" value="THUMP DOMAIN CONTAINING PROTEIN 1-RELATED"/>
    <property type="match status" value="1"/>
</dbReference>
<dbReference type="GO" id="GO:0180014">
    <property type="term" value="F:protein-tRNA adaptor activity"/>
    <property type="evidence" value="ECO:0007669"/>
    <property type="project" value="EnsemblFungi"/>
</dbReference>
<dbReference type="SUPFAM" id="SSF143437">
    <property type="entry name" value="THUMP domain-like"/>
    <property type="match status" value="1"/>
</dbReference>
<dbReference type="RefSeq" id="XP_020075633.1">
    <property type="nucleotide sequence ID" value="XM_020219353.1"/>
</dbReference>
<gene>
    <name evidence="4" type="ORF">HYPBUDRAFT_126225</name>
</gene>
<dbReference type="Proteomes" id="UP000095085">
    <property type="component" value="Unassembled WGS sequence"/>
</dbReference>
<dbReference type="PROSITE" id="PS51165">
    <property type="entry name" value="THUMP"/>
    <property type="match status" value="1"/>
</dbReference>
<dbReference type="EMBL" id="KV454542">
    <property type="protein sequence ID" value="ODV66566.1"/>
    <property type="molecule type" value="Genomic_DNA"/>
</dbReference>
<evidence type="ECO:0000259" key="3">
    <source>
        <dbReference type="PROSITE" id="PS51165"/>
    </source>
</evidence>
<accession>A0A1E4RH76</accession>
<feature type="region of interest" description="Disordered" evidence="2">
    <location>
        <begin position="260"/>
        <end position="285"/>
    </location>
</feature>
<organism evidence="4 5">
    <name type="scientific">Hyphopichia burtonii NRRL Y-1933</name>
    <dbReference type="NCBI Taxonomy" id="984485"/>
    <lineage>
        <taxon>Eukaryota</taxon>
        <taxon>Fungi</taxon>
        <taxon>Dikarya</taxon>
        <taxon>Ascomycota</taxon>
        <taxon>Saccharomycotina</taxon>
        <taxon>Pichiomycetes</taxon>
        <taxon>Debaryomycetaceae</taxon>
        <taxon>Hyphopichia</taxon>
    </lineage>
</organism>
<evidence type="ECO:0000313" key="4">
    <source>
        <dbReference type="EMBL" id="ODV66566.1"/>
    </source>
</evidence>
<proteinExistence type="predicted"/>
<dbReference type="GO" id="GO:0003723">
    <property type="term" value="F:RNA binding"/>
    <property type="evidence" value="ECO:0007669"/>
    <property type="project" value="UniProtKB-UniRule"/>
</dbReference>
<feature type="domain" description="THUMP" evidence="3">
    <location>
        <begin position="130"/>
        <end position="239"/>
    </location>
</feature>
<keyword evidence="5" id="KW-1185">Reference proteome</keyword>
<evidence type="ECO:0000313" key="5">
    <source>
        <dbReference type="Proteomes" id="UP000095085"/>
    </source>
</evidence>
<dbReference type="InterPro" id="IPR004114">
    <property type="entry name" value="THUMP_dom"/>
</dbReference>
<dbReference type="SMART" id="SM00981">
    <property type="entry name" value="THUMP"/>
    <property type="match status" value="1"/>
</dbReference>
<dbReference type="OrthoDB" id="367221at2759"/>
<sequence length="285" mass="32835">MGKRKSSDKGGNKNKKFKAGGFLDPNTSGIYATCARGKEQQCRKELMNIFSDKIEQLYDLDQYKDEQSDEEDKELSIEDQIKKELNDMKQTNESKKEFLKPIEIGCECVVFIKTRKPVQPEELVEKICKDCVESKEKTTRYTLKLTPITYSVSPTIEEVKKLAAKVLAPHFHKPEGQEPVKFAIQVSKRNFNTLERGDIIKTIAECVGREHGHSVDLKKYDKLILVECFKTNIGMGVASNYEKFEKYNLQQIFEKNMGEDDLSRVKKEEKDSKEEQKEDANAKKE</sequence>
<dbReference type="STRING" id="984485.A0A1E4RH76"/>
<dbReference type="PANTHER" id="PTHR13452:SF10">
    <property type="entry name" value="THUMP DOMAIN-CONTAINING PROTEIN 1"/>
    <property type="match status" value="1"/>
</dbReference>